<dbReference type="RefSeq" id="WP_145189630.1">
    <property type="nucleotide sequence ID" value="NZ_CP036290.1"/>
</dbReference>
<comment type="catalytic activity">
    <reaction evidence="1 16">
        <text>(R)-pantothenate + ATP = (R)-4'-phosphopantothenate + ADP + H(+)</text>
        <dbReference type="Rhea" id="RHEA:16373"/>
        <dbReference type="ChEBI" id="CHEBI:10986"/>
        <dbReference type="ChEBI" id="CHEBI:15378"/>
        <dbReference type="ChEBI" id="CHEBI:29032"/>
        <dbReference type="ChEBI" id="CHEBI:30616"/>
        <dbReference type="ChEBI" id="CHEBI:456216"/>
        <dbReference type="EC" id="2.7.1.33"/>
    </reaction>
</comment>
<dbReference type="HAMAP" id="MF_01274">
    <property type="entry name" value="Pantothen_kinase_3"/>
    <property type="match status" value="1"/>
</dbReference>
<keyword evidence="10 16" id="KW-0418">Kinase</keyword>
<dbReference type="NCBIfam" id="TIGR00671">
    <property type="entry name" value="baf"/>
    <property type="match status" value="1"/>
</dbReference>
<comment type="function">
    <text evidence="16">Catalyzes the phosphorylation of pantothenate (Pan), the first step in CoA biosynthesis.</text>
</comment>
<keyword evidence="11 16" id="KW-0067">ATP-binding</keyword>
<evidence type="ECO:0000256" key="11">
    <source>
        <dbReference type="ARBA" id="ARBA00022840"/>
    </source>
</evidence>
<dbReference type="GO" id="GO:0015937">
    <property type="term" value="P:coenzyme A biosynthetic process"/>
    <property type="evidence" value="ECO:0007669"/>
    <property type="project" value="UniProtKB-UniRule"/>
</dbReference>
<proteinExistence type="inferred from homology"/>
<keyword evidence="13 16" id="KW-0173">Coenzyme A biosynthesis</keyword>
<evidence type="ECO:0000313" key="17">
    <source>
        <dbReference type="EMBL" id="QDU85733.1"/>
    </source>
</evidence>
<evidence type="ECO:0000256" key="4">
    <source>
        <dbReference type="ARBA" id="ARBA00005225"/>
    </source>
</evidence>
<comment type="pathway">
    <text evidence="4 16">Cofactor biosynthesis; coenzyme A biosynthesis; CoA from (R)-pantothenate: step 1/5.</text>
</comment>
<evidence type="ECO:0000256" key="16">
    <source>
        <dbReference type="HAMAP-Rule" id="MF_01274"/>
    </source>
</evidence>
<dbReference type="GO" id="GO:0005524">
    <property type="term" value="F:ATP binding"/>
    <property type="evidence" value="ECO:0007669"/>
    <property type="project" value="UniProtKB-UniRule"/>
</dbReference>
<dbReference type="Gene3D" id="3.30.420.40">
    <property type="match status" value="1"/>
</dbReference>
<dbReference type="GO" id="GO:0004594">
    <property type="term" value="F:pantothenate kinase activity"/>
    <property type="evidence" value="ECO:0007669"/>
    <property type="project" value="UniProtKB-UniRule"/>
</dbReference>
<comment type="subcellular location">
    <subcellularLocation>
        <location evidence="3 16">Cytoplasm</location>
    </subcellularLocation>
</comment>
<dbReference type="EMBL" id="CP036290">
    <property type="protein sequence ID" value="QDU85733.1"/>
    <property type="molecule type" value="Genomic_DNA"/>
</dbReference>
<evidence type="ECO:0000256" key="7">
    <source>
        <dbReference type="ARBA" id="ARBA00022490"/>
    </source>
</evidence>
<evidence type="ECO:0000256" key="9">
    <source>
        <dbReference type="ARBA" id="ARBA00022741"/>
    </source>
</evidence>
<accession>A0A518D2M2</accession>
<keyword evidence="12 16" id="KW-0630">Potassium</keyword>
<keyword evidence="18" id="KW-1185">Reference proteome</keyword>
<organism evidence="17 18">
    <name type="scientific">Rohdeia mirabilis</name>
    <dbReference type="NCBI Taxonomy" id="2528008"/>
    <lineage>
        <taxon>Bacteria</taxon>
        <taxon>Pseudomonadati</taxon>
        <taxon>Planctomycetota</taxon>
        <taxon>Planctomycetia</taxon>
        <taxon>Planctomycetia incertae sedis</taxon>
        <taxon>Rohdeia</taxon>
    </lineage>
</organism>
<keyword evidence="16" id="KW-0479">Metal-binding</keyword>
<dbReference type="SUPFAM" id="SSF53067">
    <property type="entry name" value="Actin-like ATPase domain"/>
    <property type="match status" value="2"/>
</dbReference>
<dbReference type="GO" id="GO:0005737">
    <property type="term" value="C:cytoplasm"/>
    <property type="evidence" value="ECO:0007669"/>
    <property type="project" value="UniProtKB-SubCell"/>
</dbReference>
<evidence type="ECO:0000256" key="2">
    <source>
        <dbReference type="ARBA" id="ARBA00001958"/>
    </source>
</evidence>
<feature type="binding site" evidence="16">
    <location>
        <begin position="121"/>
        <end position="124"/>
    </location>
    <ligand>
        <name>substrate</name>
    </ligand>
</feature>
<dbReference type="GO" id="GO:0046872">
    <property type="term" value="F:metal ion binding"/>
    <property type="evidence" value="ECO:0007669"/>
    <property type="project" value="UniProtKB-KW"/>
</dbReference>
<dbReference type="EC" id="2.7.1.33" evidence="6 16"/>
<keyword evidence="9 16" id="KW-0547">Nucleotide-binding</keyword>
<comment type="subunit">
    <text evidence="5 16">Homodimer.</text>
</comment>
<evidence type="ECO:0000256" key="6">
    <source>
        <dbReference type="ARBA" id="ARBA00012102"/>
    </source>
</evidence>
<name>A0A518D2M2_9BACT</name>
<gene>
    <name evidence="16 17" type="primary">coaX</name>
    <name evidence="17" type="ORF">Pla163_28670</name>
</gene>
<feature type="binding site" evidence="16">
    <location>
        <position position="146"/>
    </location>
    <ligand>
        <name>ATP</name>
        <dbReference type="ChEBI" id="CHEBI:30616"/>
    </ligand>
</feature>
<keyword evidence="8 16" id="KW-0808">Transferase</keyword>
<dbReference type="Pfam" id="PF03309">
    <property type="entry name" value="Pan_kinase"/>
    <property type="match status" value="1"/>
</dbReference>
<evidence type="ECO:0000256" key="8">
    <source>
        <dbReference type="ARBA" id="ARBA00022679"/>
    </source>
</evidence>
<feature type="binding site" evidence="16">
    <location>
        <position position="143"/>
    </location>
    <ligand>
        <name>K(+)</name>
        <dbReference type="ChEBI" id="CHEBI:29103"/>
    </ligand>
</feature>
<feature type="binding site" evidence="16">
    <location>
        <position position="208"/>
    </location>
    <ligand>
        <name>substrate</name>
    </ligand>
</feature>
<evidence type="ECO:0000313" key="18">
    <source>
        <dbReference type="Proteomes" id="UP000319342"/>
    </source>
</evidence>
<dbReference type="AlphaFoldDB" id="A0A518D2M2"/>
<comment type="cofactor">
    <cofactor evidence="2">
        <name>K(+)</name>
        <dbReference type="ChEBI" id="CHEBI:29103"/>
    </cofactor>
</comment>
<evidence type="ECO:0000256" key="5">
    <source>
        <dbReference type="ARBA" id="ARBA00011738"/>
    </source>
</evidence>
<feature type="active site" description="Proton acceptor" evidence="16">
    <location>
        <position position="123"/>
    </location>
</feature>
<sequence>MNARSTDDENQMDARLLTLDAGNGALKAALWPEAAVAAFGAAPTASAPEPARSLRLEWGAADFDARLSELLAEATCALVSNVGGPARADRLAALLAAASVRDVTAPHGLDLSACRAVHTIGADRLWAARGAFERTGSPCLVVDAGTAVTVDAVVVASGPRSGVAAFAGGAIALGPDLAARALGAGGAGLFEVDVRRDPSSVPALGRESAEALRAGVVHGVRGAVRELVELVHTQAQLDVQAPRLVTGGAAVLLLAEPCAVGPAARHEPWLVHLGLLAAHARAGVR</sequence>
<evidence type="ECO:0000256" key="10">
    <source>
        <dbReference type="ARBA" id="ARBA00022777"/>
    </source>
</evidence>
<evidence type="ECO:0000256" key="13">
    <source>
        <dbReference type="ARBA" id="ARBA00022993"/>
    </source>
</evidence>
<feature type="binding site" evidence="16">
    <location>
        <begin position="20"/>
        <end position="27"/>
    </location>
    <ligand>
        <name>ATP</name>
        <dbReference type="ChEBI" id="CHEBI:30616"/>
    </ligand>
</feature>
<evidence type="ECO:0000256" key="12">
    <source>
        <dbReference type="ARBA" id="ARBA00022958"/>
    </source>
</evidence>
<comment type="caution">
    <text evidence="16">Lacks conserved residue(s) required for the propagation of feature annotation.</text>
</comment>
<evidence type="ECO:0000256" key="14">
    <source>
        <dbReference type="ARBA" id="ARBA00038036"/>
    </source>
</evidence>
<dbReference type="PANTHER" id="PTHR34265">
    <property type="entry name" value="TYPE III PANTOTHENATE KINASE"/>
    <property type="match status" value="1"/>
</dbReference>
<dbReference type="InterPro" id="IPR004619">
    <property type="entry name" value="Type_III_PanK"/>
</dbReference>
<dbReference type="PANTHER" id="PTHR34265:SF1">
    <property type="entry name" value="TYPE III PANTOTHENATE KINASE"/>
    <property type="match status" value="1"/>
</dbReference>
<evidence type="ECO:0000256" key="3">
    <source>
        <dbReference type="ARBA" id="ARBA00004496"/>
    </source>
</evidence>
<dbReference type="UniPathway" id="UPA00241">
    <property type="reaction ID" value="UER00352"/>
</dbReference>
<dbReference type="Proteomes" id="UP000319342">
    <property type="component" value="Chromosome"/>
</dbReference>
<reference evidence="17 18" key="1">
    <citation type="submission" date="2019-02" db="EMBL/GenBank/DDBJ databases">
        <title>Deep-cultivation of Planctomycetes and their phenomic and genomic characterization uncovers novel biology.</title>
        <authorList>
            <person name="Wiegand S."/>
            <person name="Jogler M."/>
            <person name="Boedeker C."/>
            <person name="Pinto D."/>
            <person name="Vollmers J."/>
            <person name="Rivas-Marin E."/>
            <person name="Kohn T."/>
            <person name="Peeters S.H."/>
            <person name="Heuer A."/>
            <person name="Rast P."/>
            <person name="Oberbeckmann S."/>
            <person name="Bunk B."/>
            <person name="Jeske O."/>
            <person name="Meyerdierks A."/>
            <person name="Storesund J.E."/>
            <person name="Kallscheuer N."/>
            <person name="Luecker S."/>
            <person name="Lage O.M."/>
            <person name="Pohl T."/>
            <person name="Merkel B.J."/>
            <person name="Hornburger P."/>
            <person name="Mueller R.-W."/>
            <person name="Bruemmer F."/>
            <person name="Labrenz M."/>
            <person name="Spormann A.M."/>
            <person name="Op den Camp H."/>
            <person name="Overmann J."/>
            <person name="Amann R."/>
            <person name="Jetten M.S.M."/>
            <person name="Mascher T."/>
            <person name="Medema M.H."/>
            <person name="Devos D.P."/>
            <person name="Kaster A.-K."/>
            <person name="Ovreas L."/>
            <person name="Rohde M."/>
            <person name="Galperin M.Y."/>
            <person name="Jogler C."/>
        </authorList>
    </citation>
    <scope>NUCLEOTIDE SEQUENCE [LARGE SCALE GENOMIC DNA]</scope>
    <source>
        <strain evidence="17 18">Pla163</strain>
    </source>
</reference>
<evidence type="ECO:0000256" key="1">
    <source>
        <dbReference type="ARBA" id="ARBA00001206"/>
    </source>
</evidence>
<comment type="cofactor">
    <cofactor evidence="16">
        <name>NH4(+)</name>
        <dbReference type="ChEBI" id="CHEBI:28938"/>
    </cofactor>
    <cofactor evidence="16">
        <name>K(+)</name>
        <dbReference type="ChEBI" id="CHEBI:29103"/>
    </cofactor>
    <text evidence="16">A monovalent cation. Ammonium or potassium.</text>
</comment>
<comment type="similarity">
    <text evidence="14 16">Belongs to the type III pantothenate kinase family.</text>
</comment>
<keyword evidence="7 16" id="KW-0963">Cytoplasm</keyword>
<dbReference type="InterPro" id="IPR043129">
    <property type="entry name" value="ATPase_NBD"/>
</dbReference>
<evidence type="ECO:0000256" key="15">
    <source>
        <dbReference type="ARBA" id="ARBA00040883"/>
    </source>
</evidence>
<protein>
    <recommendedName>
        <fullName evidence="15 16">Type III pantothenate kinase</fullName>
        <ecNumber evidence="6 16">2.7.1.33</ecNumber>
    </recommendedName>
    <alternativeName>
        <fullName evidence="16">PanK-III</fullName>
    </alternativeName>
    <alternativeName>
        <fullName evidence="16">Pantothenic acid kinase</fullName>
    </alternativeName>
</protein>